<dbReference type="Gene3D" id="2.60.40.10">
    <property type="entry name" value="Immunoglobulins"/>
    <property type="match status" value="1"/>
</dbReference>
<dbReference type="EMBL" id="JALXSQ010000027">
    <property type="protein sequence ID" value="MCT2043148.1"/>
    <property type="molecule type" value="Genomic_DNA"/>
</dbReference>
<evidence type="ECO:0008006" key="5">
    <source>
        <dbReference type="Google" id="ProtNLM"/>
    </source>
</evidence>
<comment type="caution">
    <text evidence="3">The sequence shown here is derived from an EMBL/GenBank/DDBJ whole genome shotgun (WGS) entry which is preliminary data.</text>
</comment>
<accession>A0ABT2HXU9</accession>
<name>A0ABT2HXU9_9MICO</name>
<evidence type="ECO:0000313" key="3">
    <source>
        <dbReference type="EMBL" id="MCT2043148.1"/>
    </source>
</evidence>
<keyword evidence="2" id="KW-0732">Signal</keyword>
<dbReference type="Gene3D" id="2.60.40.740">
    <property type="match status" value="1"/>
</dbReference>
<evidence type="ECO:0000256" key="2">
    <source>
        <dbReference type="SAM" id="SignalP"/>
    </source>
</evidence>
<gene>
    <name evidence="3" type="ORF">M3D15_07365</name>
</gene>
<protein>
    <recommendedName>
        <fullName evidence="5">Prealbumin-like fold domain-containing protein</fullName>
    </recommendedName>
</protein>
<keyword evidence="1" id="KW-0472">Membrane</keyword>
<dbReference type="Proteomes" id="UP001525379">
    <property type="component" value="Unassembled WGS sequence"/>
</dbReference>
<feature type="transmembrane region" description="Helical" evidence="1">
    <location>
        <begin position="361"/>
        <end position="386"/>
    </location>
</feature>
<feature type="chain" id="PRO_5046113861" description="Prealbumin-like fold domain-containing protein" evidence="2">
    <location>
        <begin position="27"/>
        <end position="411"/>
    </location>
</feature>
<proteinExistence type="predicted"/>
<keyword evidence="4" id="KW-1185">Reference proteome</keyword>
<keyword evidence="1" id="KW-0812">Transmembrane</keyword>
<sequence>MTHTLFVRIRLMVLLGAIVMSFAVVCAPAASSAADLGTFTLHKTEGEGDTPGTPIEGIQFQLQQLQGISVTDQASLNELSTRDPRVLADGGEYLLAAPIAMTTDAQGIATASGLADGVYLVKELPSRSGDVAYSVIEPFLIAIGYEGKRDIVVWAKNQAVTITLAVSKSPVVEGDVFSVTAQGTVPAPDRDGKLHRYVVVVETDPLFLDPMVGRVWISSALGDVELQEGRDYTATWNSEFRQMMVTLTPHGLSTLAPIRLHAPDTHVNVRLDGRTGTPSCHAGTPGNSSSGDSATLICERLTFMSALFVDGWAVPTTQDKLLSQGILSNPQFVDVIVPNATDEVVDPSIRPGSEPTQLPDILVASGGLFAGGALLTAATLCVLLFFMFTRRRSDEDEEQELVHGMSGSERK</sequence>
<evidence type="ECO:0000256" key="1">
    <source>
        <dbReference type="SAM" id="Phobius"/>
    </source>
</evidence>
<reference evidence="3 4" key="1">
    <citation type="submission" date="2022-04" db="EMBL/GenBank/DDBJ databases">
        <title>Human microbiome associated bacterial genomes.</title>
        <authorList>
            <person name="Sandstrom S."/>
            <person name="Salamzade R."/>
            <person name="Kalan L.R."/>
        </authorList>
    </citation>
    <scope>NUCLEOTIDE SEQUENCE [LARGE SCALE GENOMIC DNA]</scope>
    <source>
        <strain evidence="4">p3-SID1799</strain>
    </source>
</reference>
<keyword evidence="1" id="KW-1133">Transmembrane helix</keyword>
<dbReference type="RefSeq" id="WP_260104403.1">
    <property type="nucleotide sequence ID" value="NZ_JALXSQ010000027.1"/>
</dbReference>
<organism evidence="3 4">
    <name type="scientific">Pseudoclavibacter albus</name>
    <dbReference type="NCBI Taxonomy" id="272241"/>
    <lineage>
        <taxon>Bacteria</taxon>
        <taxon>Bacillati</taxon>
        <taxon>Actinomycetota</taxon>
        <taxon>Actinomycetes</taxon>
        <taxon>Micrococcales</taxon>
        <taxon>Microbacteriaceae</taxon>
        <taxon>Pseudoclavibacter</taxon>
    </lineage>
</organism>
<evidence type="ECO:0000313" key="4">
    <source>
        <dbReference type="Proteomes" id="UP001525379"/>
    </source>
</evidence>
<feature type="signal peptide" evidence="2">
    <location>
        <begin position="1"/>
        <end position="26"/>
    </location>
</feature>
<dbReference type="InterPro" id="IPR013783">
    <property type="entry name" value="Ig-like_fold"/>
</dbReference>